<comment type="caution">
    <text evidence="1">The sequence shown here is derived from an EMBL/GenBank/DDBJ whole genome shotgun (WGS) entry which is preliminary data.</text>
</comment>
<sequence length="54" mass="5906">MYSAQLSWSTDDGIRRTERARAASRNDAYLAKEGGTTGVPLVPVLDEGFFIDIS</sequence>
<dbReference type="EMBL" id="BNJK01000001">
    <property type="protein sequence ID" value="GHO90981.1"/>
    <property type="molecule type" value="Genomic_DNA"/>
</dbReference>
<organism evidence="1 2">
    <name type="scientific">Reticulibacter mediterranei</name>
    <dbReference type="NCBI Taxonomy" id="2778369"/>
    <lineage>
        <taxon>Bacteria</taxon>
        <taxon>Bacillati</taxon>
        <taxon>Chloroflexota</taxon>
        <taxon>Ktedonobacteria</taxon>
        <taxon>Ktedonobacterales</taxon>
        <taxon>Reticulibacteraceae</taxon>
        <taxon>Reticulibacter</taxon>
    </lineage>
</organism>
<protein>
    <submittedName>
        <fullName evidence="1">Uncharacterized protein</fullName>
    </submittedName>
</protein>
<name>A0A8J3IJZ8_9CHLR</name>
<evidence type="ECO:0000313" key="2">
    <source>
        <dbReference type="Proteomes" id="UP000597444"/>
    </source>
</evidence>
<proteinExistence type="predicted"/>
<accession>A0A8J3IJZ8</accession>
<dbReference type="AlphaFoldDB" id="A0A8J3IJZ8"/>
<dbReference type="Proteomes" id="UP000597444">
    <property type="component" value="Unassembled WGS sequence"/>
</dbReference>
<reference evidence="1" key="1">
    <citation type="submission" date="2020-10" db="EMBL/GenBank/DDBJ databases">
        <title>Taxonomic study of unclassified bacteria belonging to the class Ktedonobacteria.</title>
        <authorList>
            <person name="Yabe S."/>
            <person name="Wang C.M."/>
            <person name="Zheng Y."/>
            <person name="Sakai Y."/>
            <person name="Cavaletti L."/>
            <person name="Monciardini P."/>
            <person name="Donadio S."/>
        </authorList>
    </citation>
    <scope>NUCLEOTIDE SEQUENCE</scope>
    <source>
        <strain evidence="1">ID150040</strain>
    </source>
</reference>
<evidence type="ECO:0000313" key="1">
    <source>
        <dbReference type="EMBL" id="GHO90981.1"/>
    </source>
</evidence>
<keyword evidence="2" id="KW-1185">Reference proteome</keyword>
<gene>
    <name evidence="1" type="ORF">KSF_010290</name>
</gene>